<dbReference type="Gene3D" id="2.60.120.430">
    <property type="entry name" value="Galactose-binding lectin"/>
    <property type="match status" value="1"/>
</dbReference>
<dbReference type="GO" id="GO:0030245">
    <property type="term" value="P:cellulose catabolic process"/>
    <property type="evidence" value="ECO:0007669"/>
    <property type="project" value="InterPro"/>
</dbReference>
<dbReference type="PROSITE" id="PS50853">
    <property type="entry name" value="FN3"/>
    <property type="match status" value="1"/>
</dbReference>
<proteinExistence type="predicted"/>
<dbReference type="SUPFAM" id="SSF51989">
    <property type="entry name" value="Glycosyl hydrolases family 6, cellulases"/>
    <property type="match status" value="1"/>
</dbReference>
<accession>A0A0P6WZE9</accession>
<dbReference type="InterPro" id="IPR003961">
    <property type="entry name" value="FN3_dom"/>
</dbReference>
<dbReference type="SUPFAM" id="SSF49265">
    <property type="entry name" value="Fibronectin type III"/>
    <property type="match status" value="1"/>
</dbReference>
<dbReference type="InterPro" id="IPR008979">
    <property type="entry name" value="Galactose-bd-like_sf"/>
</dbReference>
<dbReference type="NCBIfam" id="NF041940">
    <property type="entry name" value="choice_anch_X"/>
    <property type="match status" value="1"/>
</dbReference>
<dbReference type="Proteomes" id="UP000050514">
    <property type="component" value="Unassembled WGS sequence"/>
</dbReference>
<comment type="caution">
    <text evidence="3">The sequence shown here is derived from an EMBL/GenBank/DDBJ whole genome shotgun (WGS) entry which is preliminary data.</text>
</comment>
<dbReference type="Gene3D" id="2.60.40.10">
    <property type="entry name" value="Immunoglobulins"/>
    <property type="match status" value="1"/>
</dbReference>
<dbReference type="InterPro" id="IPR036434">
    <property type="entry name" value="Beta_cellobiohydrolase_sf"/>
</dbReference>
<dbReference type="SUPFAM" id="SSF49785">
    <property type="entry name" value="Galactose-binding domain-like"/>
    <property type="match status" value="1"/>
</dbReference>
<keyword evidence="4" id="KW-1185">Reference proteome</keyword>
<dbReference type="InterPro" id="IPR036116">
    <property type="entry name" value="FN3_sf"/>
</dbReference>
<dbReference type="STRING" id="360411.AC812_14330"/>
<dbReference type="AlphaFoldDB" id="A0A0P6WZE9"/>
<gene>
    <name evidence="3" type="ORF">AC812_14330</name>
</gene>
<sequence>MKWMRIVAIFAILTAVFPSSALAQGSVDELIVYDDQLAENWLNWSWGGSVELNSTAAVFAGSRSIQVIYEGWGGLSFYKAYVPLLGKTYLQFFVHGGAGADKPLWFFVNFEDGNEGPRVPFTAKANQWQKVEIRLSDLNPDNRKISRLNWQNASDQTGVTVYFDEIKFVGSVSANAPQILNAEYRSHSIRAGSSLLVVRAEVNDPQGSDTIGQVSLESDWENWQSVPLLDDGLNNDEEANDGVFGAAFVLPAQLAGREIGLFIRATDRDENVSTRYLGVLSALGDFSSPLPAALPQKLGWGSNAWSENPADDWQKNTGLPWSYVYQYITWGWEGWGGNFVKRFVQHSWNNGFVPVVTVYMMLGATGGNENAAAYAERLKNPQVVENYLQSLERALDEANGQQPVIFVIEPDFYGFMQQLSNSDSPPEGVRPDDPDSFIVALNKTGYSNTLSGFGQYIIDLIHSRAPNALVAPMVSMWGVNRDPMLASLPDLTEYVRRTAGFMRKMGAERADLITVEWSDRDAGRGIRPWWDDRDAELPRPNRAILWGHLLAQQLNKRLLLWQVPVGNMDLNDTCQNYRDNRAAYLFHHPQDLWQAGYVGILFGGGDDCSTQVWTDGGFVENQAQLYYQPPSAPLDLQVVMVSGAIARLRWKENPENDVVGYRLYYQPEEGGPIGWVDVSMRNSAVLILPIKGRWRIWARAYDLHEGESPPSNTVIVETDQSAERLYLPVIRR</sequence>
<reference evidence="3 4" key="1">
    <citation type="submission" date="2015-07" db="EMBL/GenBank/DDBJ databases">
        <title>Draft genome of Bellilinea caldifistulae DSM 17877.</title>
        <authorList>
            <person name="Hemp J."/>
            <person name="Ward L.M."/>
            <person name="Pace L.A."/>
            <person name="Fischer W.W."/>
        </authorList>
    </citation>
    <scope>NUCLEOTIDE SEQUENCE [LARGE SCALE GENOMIC DNA]</scope>
    <source>
        <strain evidence="3 4">GOMI-1</strain>
    </source>
</reference>
<evidence type="ECO:0000259" key="2">
    <source>
        <dbReference type="PROSITE" id="PS50853"/>
    </source>
</evidence>
<name>A0A0P6WZE9_9CHLR</name>
<dbReference type="CDD" id="cd00063">
    <property type="entry name" value="FN3"/>
    <property type="match status" value="1"/>
</dbReference>
<evidence type="ECO:0000313" key="4">
    <source>
        <dbReference type="Proteomes" id="UP000050514"/>
    </source>
</evidence>
<keyword evidence="1" id="KW-0732">Signal</keyword>
<organism evidence="3 4">
    <name type="scientific">Bellilinea caldifistulae</name>
    <dbReference type="NCBI Taxonomy" id="360411"/>
    <lineage>
        <taxon>Bacteria</taxon>
        <taxon>Bacillati</taxon>
        <taxon>Chloroflexota</taxon>
        <taxon>Anaerolineae</taxon>
        <taxon>Anaerolineales</taxon>
        <taxon>Anaerolineaceae</taxon>
        <taxon>Bellilinea</taxon>
    </lineage>
</organism>
<dbReference type="EMBL" id="LGHJ01000019">
    <property type="protein sequence ID" value="KPL73943.1"/>
    <property type="molecule type" value="Genomic_DNA"/>
</dbReference>
<feature type="chain" id="PRO_5006132723" description="Fibronectin type-III domain-containing protein" evidence="1">
    <location>
        <begin position="24"/>
        <end position="732"/>
    </location>
</feature>
<evidence type="ECO:0000313" key="3">
    <source>
        <dbReference type="EMBL" id="KPL73943.1"/>
    </source>
</evidence>
<dbReference type="RefSeq" id="WP_061917797.1">
    <property type="nucleotide sequence ID" value="NZ_DF967971.1"/>
</dbReference>
<feature type="domain" description="Fibronectin type-III" evidence="2">
    <location>
        <begin position="632"/>
        <end position="721"/>
    </location>
</feature>
<evidence type="ECO:0000256" key="1">
    <source>
        <dbReference type="SAM" id="SignalP"/>
    </source>
</evidence>
<dbReference type="OrthoDB" id="1491905at2"/>
<dbReference type="GO" id="GO:0004553">
    <property type="term" value="F:hydrolase activity, hydrolyzing O-glycosyl compounds"/>
    <property type="evidence" value="ECO:0007669"/>
    <property type="project" value="InterPro"/>
</dbReference>
<dbReference type="InterPro" id="IPR013783">
    <property type="entry name" value="Ig-like_fold"/>
</dbReference>
<feature type="signal peptide" evidence="1">
    <location>
        <begin position="1"/>
        <end position="23"/>
    </location>
</feature>
<protein>
    <recommendedName>
        <fullName evidence="2">Fibronectin type-III domain-containing protein</fullName>
    </recommendedName>
</protein>